<reference evidence="2 4" key="2">
    <citation type="journal article" date="2013" name="Nature">
        <title>Insights into bilaterian evolution from three spiralian genomes.</title>
        <authorList>
            <person name="Simakov O."/>
            <person name="Marletaz F."/>
            <person name="Cho S.J."/>
            <person name="Edsinger-Gonzales E."/>
            <person name="Havlak P."/>
            <person name="Hellsten U."/>
            <person name="Kuo D.H."/>
            <person name="Larsson T."/>
            <person name="Lv J."/>
            <person name="Arendt D."/>
            <person name="Savage R."/>
            <person name="Osoegawa K."/>
            <person name="de Jong P."/>
            <person name="Grimwood J."/>
            <person name="Chapman J.A."/>
            <person name="Shapiro H."/>
            <person name="Aerts A."/>
            <person name="Otillar R.P."/>
            <person name="Terry A.Y."/>
            <person name="Boore J.L."/>
            <person name="Grigoriev I.V."/>
            <person name="Lindberg D.R."/>
            <person name="Seaver E.C."/>
            <person name="Weisblat D.A."/>
            <person name="Putnam N.H."/>
            <person name="Rokhsar D.S."/>
        </authorList>
    </citation>
    <scope>NUCLEOTIDE SEQUENCE</scope>
    <source>
        <strain evidence="2 4">I ESC-2004</strain>
    </source>
</reference>
<accession>R7TFL6</accession>
<dbReference type="EnsemblMetazoa" id="CapteT205088">
    <property type="protein sequence ID" value="CapteP205088"/>
    <property type="gene ID" value="CapteG205088"/>
</dbReference>
<dbReference type="Pfam" id="PF00024">
    <property type="entry name" value="PAN_1"/>
    <property type="match status" value="1"/>
</dbReference>
<dbReference type="EMBL" id="KB310993">
    <property type="protein sequence ID" value="ELT90306.1"/>
    <property type="molecule type" value="Genomic_DNA"/>
</dbReference>
<reference evidence="4" key="1">
    <citation type="submission" date="2012-12" db="EMBL/GenBank/DDBJ databases">
        <authorList>
            <person name="Hellsten U."/>
            <person name="Grimwood J."/>
            <person name="Chapman J.A."/>
            <person name="Shapiro H."/>
            <person name="Aerts A."/>
            <person name="Otillar R.P."/>
            <person name="Terry A.Y."/>
            <person name="Boore J.L."/>
            <person name="Simakov O."/>
            <person name="Marletaz F."/>
            <person name="Cho S.-J."/>
            <person name="Edsinger-Gonzales E."/>
            <person name="Havlak P."/>
            <person name="Kuo D.-H."/>
            <person name="Larsson T."/>
            <person name="Lv J."/>
            <person name="Arendt D."/>
            <person name="Savage R."/>
            <person name="Osoegawa K."/>
            <person name="de Jong P."/>
            <person name="Lindberg D.R."/>
            <person name="Seaver E.C."/>
            <person name="Weisblat D.A."/>
            <person name="Putnam N.H."/>
            <person name="Grigoriev I.V."/>
            <person name="Rokhsar D.S."/>
        </authorList>
    </citation>
    <scope>NUCLEOTIDE SEQUENCE</scope>
    <source>
        <strain evidence="4">I ESC-2004</strain>
    </source>
</reference>
<evidence type="ECO:0000313" key="4">
    <source>
        <dbReference type="Proteomes" id="UP000014760"/>
    </source>
</evidence>
<keyword evidence="4" id="KW-1185">Reference proteome</keyword>
<evidence type="ECO:0000313" key="3">
    <source>
        <dbReference type="EnsemblMetazoa" id="CapteP205088"/>
    </source>
</evidence>
<dbReference type="AlphaFoldDB" id="R7TFL6"/>
<feature type="domain" description="Apple" evidence="1">
    <location>
        <begin position="129"/>
        <end position="190"/>
    </location>
</feature>
<sequence>MARSPSTTFTSLGLCNHSVVYTQYLSSLTVEASASDKYTLRRDGEICLRYQSNISESNGYSLIECVAKCNREPCCISGVYLDGHCVTYDWYIDEITSGGGTNLSYFQRNKRHHKRTEHINWLVNDEDAMVGKVIATYPGVTFADCRLMCTYTEHCMSVNYTDTCELNDARFGYGTPLLDTNEASYTEWKCV</sequence>
<dbReference type="InterPro" id="IPR003609">
    <property type="entry name" value="Pan_app"/>
</dbReference>
<proteinExistence type="predicted"/>
<name>R7TFL6_CAPTE</name>
<gene>
    <name evidence="2" type="ORF">CAPTEDRAFT_205088</name>
</gene>
<dbReference type="Proteomes" id="UP000014760">
    <property type="component" value="Unassembled WGS sequence"/>
</dbReference>
<dbReference type="EMBL" id="AMQN01003136">
    <property type="status" value="NOT_ANNOTATED_CDS"/>
    <property type="molecule type" value="Genomic_DNA"/>
</dbReference>
<dbReference type="HOGENOM" id="CLU_1422725_0_0_1"/>
<organism evidence="2">
    <name type="scientific">Capitella teleta</name>
    <name type="common">Polychaete worm</name>
    <dbReference type="NCBI Taxonomy" id="283909"/>
    <lineage>
        <taxon>Eukaryota</taxon>
        <taxon>Metazoa</taxon>
        <taxon>Spiralia</taxon>
        <taxon>Lophotrochozoa</taxon>
        <taxon>Annelida</taxon>
        <taxon>Polychaeta</taxon>
        <taxon>Sedentaria</taxon>
        <taxon>Scolecida</taxon>
        <taxon>Capitellidae</taxon>
        <taxon>Capitella</taxon>
    </lineage>
</organism>
<protein>
    <recommendedName>
        <fullName evidence="1">Apple domain-containing protein</fullName>
    </recommendedName>
</protein>
<evidence type="ECO:0000259" key="1">
    <source>
        <dbReference type="Pfam" id="PF00024"/>
    </source>
</evidence>
<evidence type="ECO:0000313" key="2">
    <source>
        <dbReference type="EMBL" id="ELT90306.1"/>
    </source>
</evidence>
<reference evidence="3" key="3">
    <citation type="submission" date="2015-06" db="UniProtKB">
        <authorList>
            <consortium name="EnsemblMetazoa"/>
        </authorList>
    </citation>
    <scope>IDENTIFICATION</scope>
</reference>